<dbReference type="AlphaFoldDB" id="A0AAN6LMU0"/>
<dbReference type="SUPFAM" id="SSF103473">
    <property type="entry name" value="MFS general substrate transporter"/>
    <property type="match status" value="1"/>
</dbReference>
<dbReference type="InterPro" id="IPR050360">
    <property type="entry name" value="MFS_Sugar_Transporters"/>
</dbReference>
<dbReference type="PROSITE" id="PS00217">
    <property type="entry name" value="SUGAR_TRANSPORT_2"/>
    <property type="match status" value="1"/>
</dbReference>
<feature type="domain" description="Major facilitator superfamily (MFS) profile" evidence="7">
    <location>
        <begin position="31"/>
        <end position="293"/>
    </location>
</feature>
<name>A0AAN6LMU0_9PLEO</name>
<protein>
    <recommendedName>
        <fullName evidence="7">Major facilitator superfamily (MFS) profile domain-containing protein</fullName>
    </recommendedName>
</protein>
<evidence type="ECO:0000313" key="9">
    <source>
        <dbReference type="Proteomes" id="UP001280581"/>
    </source>
</evidence>
<dbReference type="Gene3D" id="1.20.1250.20">
    <property type="entry name" value="MFS general substrate transporter like domains"/>
    <property type="match status" value="1"/>
</dbReference>
<proteinExistence type="inferred from homology"/>
<dbReference type="PROSITE" id="PS50850">
    <property type="entry name" value="MFS"/>
    <property type="match status" value="1"/>
</dbReference>
<keyword evidence="9" id="KW-1185">Reference proteome</keyword>
<dbReference type="EMBL" id="WVTA01000021">
    <property type="protein sequence ID" value="KAK3197133.1"/>
    <property type="molecule type" value="Genomic_DNA"/>
</dbReference>
<organism evidence="8 9">
    <name type="scientific">Pseudopithomyces chartarum</name>
    <dbReference type="NCBI Taxonomy" id="1892770"/>
    <lineage>
        <taxon>Eukaryota</taxon>
        <taxon>Fungi</taxon>
        <taxon>Dikarya</taxon>
        <taxon>Ascomycota</taxon>
        <taxon>Pezizomycotina</taxon>
        <taxon>Dothideomycetes</taxon>
        <taxon>Pleosporomycetidae</taxon>
        <taxon>Pleosporales</taxon>
        <taxon>Massarineae</taxon>
        <taxon>Didymosphaeriaceae</taxon>
        <taxon>Pseudopithomyces</taxon>
    </lineage>
</organism>
<evidence type="ECO:0000256" key="1">
    <source>
        <dbReference type="ARBA" id="ARBA00004141"/>
    </source>
</evidence>
<comment type="caution">
    <text evidence="8">The sequence shown here is derived from an EMBL/GenBank/DDBJ whole genome shotgun (WGS) entry which is preliminary data.</text>
</comment>
<evidence type="ECO:0000256" key="4">
    <source>
        <dbReference type="ARBA" id="ARBA00022989"/>
    </source>
</evidence>
<dbReference type="PANTHER" id="PTHR48022">
    <property type="entry name" value="PLASTIDIC GLUCOSE TRANSPORTER 4"/>
    <property type="match status" value="1"/>
</dbReference>
<dbReference type="InterPro" id="IPR005828">
    <property type="entry name" value="MFS_sugar_transport-like"/>
</dbReference>
<comment type="subcellular location">
    <subcellularLocation>
        <location evidence="1">Membrane</location>
        <topology evidence="1">Multi-pass membrane protein</topology>
    </subcellularLocation>
</comment>
<dbReference type="GO" id="GO:0005351">
    <property type="term" value="F:carbohydrate:proton symporter activity"/>
    <property type="evidence" value="ECO:0007669"/>
    <property type="project" value="TreeGrafter"/>
</dbReference>
<accession>A0AAN6LMU0</accession>
<keyword evidence="3 6" id="KW-0812">Transmembrane</keyword>
<dbReference type="Pfam" id="PF00083">
    <property type="entry name" value="Sugar_tr"/>
    <property type="match status" value="1"/>
</dbReference>
<dbReference type="InterPro" id="IPR020846">
    <property type="entry name" value="MFS_dom"/>
</dbReference>
<feature type="transmembrane region" description="Helical" evidence="6">
    <location>
        <begin position="105"/>
        <end position="124"/>
    </location>
</feature>
<evidence type="ECO:0000256" key="6">
    <source>
        <dbReference type="SAM" id="Phobius"/>
    </source>
</evidence>
<evidence type="ECO:0000259" key="7">
    <source>
        <dbReference type="PROSITE" id="PS50850"/>
    </source>
</evidence>
<dbReference type="InterPro" id="IPR036259">
    <property type="entry name" value="MFS_trans_sf"/>
</dbReference>
<keyword evidence="4 6" id="KW-1133">Transmembrane helix</keyword>
<gene>
    <name evidence="8" type="ORF">GRF29_1536g766808</name>
</gene>
<evidence type="ECO:0000256" key="3">
    <source>
        <dbReference type="ARBA" id="ARBA00022692"/>
    </source>
</evidence>
<sequence>MGSGKPSLLKGTIEAVKACPREIFNSCLFFCTAVWSFPGVAKGFDEGNVVSVVVMKSFRKCFDLDQESEDQYANTKGWIVAMATAGAVFGCLSCINLVQRLGRKNTLLLFKLVYIAGIFGQTFSNGSLSGLYAGRFIAGLRIGTTTVIPSIYLTEIAPRSIRGLVTLQTMLHAATGISGSDPVLPLHDNEALSGSLAEFRQTKLIEVDLGSAEMCAAYQNYVDMVVQTYPFASSGQLSEYREAAIMASRDNRAEDLPEHLAVTYLGTATGLLLDAHYTHKEFLGRALLSVRLN</sequence>
<comment type="similarity">
    <text evidence="2">Belongs to the major facilitator superfamily. Sugar transporter (TC 2.A.1.1) family.</text>
</comment>
<keyword evidence="5 6" id="KW-0472">Membrane</keyword>
<feature type="transmembrane region" description="Helical" evidence="6">
    <location>
        <begin position="78"/>
        <end position="98"/>
    </location>
</feature>
<dbReference type="PANTHER" id="PTHR48022:SF59">
    <property type="entry name" value="MAJOR FACILITATOR SUPERFAMILY (MFS) PROFILE DOMAIN-CONTAINING PROTEIN"/>
    <property type="match status" value="1"/>
</dbReference>
<evidence type="ECO:0000256" key="5">
    <source>
        <dbReference type="ARBA" id="ARBA00023136"/>
    </source>
</evidence>
<dbReference type="GO" id="GO:0016020">
    <property type="term" value="C:membrane"/>
    <property type="evidence" value="ECO:0007669"/>
    <property type="project" value="UniProtKB-SubCell"/>
</dbReference>
<evidence type="ECO:0000313" key="8">
    <source>
        <dbReference type="EMBL" id="KAK3197133.1"/>
    </source>
</evidence>
<dbReference type="Proteomes" id="UP001280581">
    <property type="component" value="Unassembled WGS sequence"/>
</dbReference>
<reference evidence="8 9" key="1">
    <citation type="submission" date="2021-02" db="EMBL/GenBank/DDBJ databases">
        <title>Genome assembly of Pseudopithomyces chartarum.</title>
        <authorList>
            <person name="Jauregui R."/>
            <person name="Singh J."/>
            <person name="Voisey C."/>
        </authorList>
    </citation>
    <scope>NUCLEOTIDE SEQUENCE [LARGE SCALE GENOMIC DNA]</scope>
    <source>
        <strain evidence="8 9">AGR01</strain>
    </source>
</reference>
<evidence type="ECO:0000256" key="2">
    <source>
        <dbReference type="ARBA" id="ARBA00010992"/>
    </source>
</evidence>
<dbReference type="InterPro" id="IPR005829">
    <property type="entry name" value="Sugar_transporter_CS"/>
</dbReference>